<dbReference type="AlphaFoldDB" id="A0A0G0UB72"/>
<dbReference type="PANTHER" id="PTHR36507">
    <property type="entry name" value="BLL1555 PROTEIN"/>
    <property type="match status" value="1"/>
</dbReference>
<evidence type="ECO:0000313" key="2">
    <source>
        <dbReference type="EMBL" id="KKR86219.1"/>
    </source>
</evidence>
<dbReference type="SUPFAM" id="SSF49503">
    <property type="entry name" value="Cupredoxins"/>
    <property type="match status" value="1"/>
</dbReference>
<protein>
    <submittedName>
        <fullName evidence="2">Blue (Type 1) copper domain protein</fullName>
    </submittedName>
</protein>
<evidence type="ECO:0000313" key="3">
    <source>
        <dbReference type="Proteomes" id="UP000034616"/>
    </source>
</evidence>
<dbReference type="Pfam" id="PF13473">
    <property type="entry name" value="Cupredoxin_1"/>
    <property type="match status" value="1"/>
</dbReference>
<dbReference type="Gene3D" id="2.60.40.420">
    <property type="entry name" value="Cupredoxins - blue copper proteins"/>
    <property type="match status" value="1"/>
</dbReference>
<accession>A0A0G0UB72</accession>
<organism evidence="2 3">
    <name type="scientific">Candidatus Uhrbacteria bacterium GW2011_GWC2_41_11</name>
    <dbReference type="NCBI Taxonomy" id="1618985"/>
    <lineage>
        <taxon>Bacteria</taxon>
        <taxon>Candidatus Uhriibacteriota</taxon>
    </lineage>
</organism>
<dbReference type="InterPro" id="IPR008972">
    <property type="entry name" value="Cupredoxin"/>
</dbReference>
<comment type="caution">
    <text evidence="2">The sequence shown here is derived from an EMBL/GenBank/DDBJ whole genome shotgun (WGS) entry which is preliminary data.</text>
</comment>
<dbReference type="PANTHER" id="PTHR36507:SF1">
    <property type="entry name" value="BLL1555 PROTEIN"/>
    <property type="match status" value="1"/>
</dbReference>
<reference evidence="2 3" key="1">
    <citation type="journal article" date="2015" name="Nature">
        <title>rRNA introns, odd ribosomes, and small enigmatic genomes across a large radiation of phyla.</title>
        <authorList>
            <person name="Brown C.T."/>
            <person name="Hug L.A."/>
            <person name="Thomas B.C."/>
            <person name="Sharon I."/>
            <person name="Castelle C.J."/>
            <person name="Singh A."/>
            <person name="Wilkins M.J."/>
            <person name="Williams K.H."/>
            <person name="Banfield J.F."/>
        </authorList>
    </citation>
    <scope>NUCLEOTIDE SEQUENCE [LARGE SCALE GENOMIC DNA]</scope>
</reference>
<proteinExistence type="predicted"/>
<evidence type="ECO:0000259" key="1">
    <source>
        <dbReference type="Pfam" id="PF13473"/>
    </source>
</evidence>
<dbReference type="InterPro" id="IPR052721">
    <property type="entry name" value="ET_Amicyanin"/>
</dbReference>
<feature type="domain" description="EfeO-type cupredoxin-like" evidence="1">
    <location>
        <begin position="199"/>
        <end position="278"/>
    </location>
</feature>
<dbReference type="InterPro" id="IPR028096">
    <property type="entry name" value="EfeO_Cupredoxin"/>
</dbReference>
<dbReference type="Proteomes" id="UP000034616">
    <property type="component" value="Unassembled WGS sequence"/>
</dbReference>
<name>A0A0G0UB72_9BACT</name>
<sequence>MLPNHLFLTECFFSMLKKILSGIGIAACVVSLNSVPFSASASNTATLTDLKAGDLVRGTSFSAVYYYGKDGMRYVFPNDKTYFTWYTDFNGVRWLSDADLGKIQIGGNVTYNPGIRMIKINSDPKVYAVGQDGTLHWVTSETLASGYYGTNWNSMIDDVPDSFFSNYTKGTDFETSEDFLSLATGTNYNIDEDKDIQSPAIIQITDNAYSQTTITIKAGHAVRFENKGTNKHTATASDLSWGTGTMENGVNFTRYFNKAGTYPFFCSYHTSMTGTIIVE</sequence>
<gene>
    <name evidence="2" type="ORF">UU35_C0017G0015</name>
</gene>
<dbReference type="EMBL" id="LCAH01000017">
    <property type="protein sequence ID" value="KKR86219.1"/>
    <property type="molecule type" value="Genomic_DNA"/>
</dbReference>